<evidence type="ECO:0000256" key="7">
    <source>
        <dbReference type="SAM" id="MobiDB-lite"/>
    </source>
</evidence>
<dbReference type="Pfam" id="PF17854">
    <property type="entry name" value="FtsK_alpha"/>
    <property type="match status" value="1"/>
</dbReference>
<keyword evidence="4" id="KW-0238">DNA-binding</keyword>
<sequence>MCRPRAGPVRPGPRPPRPRSCRLGDEMATTSERKRRQEARTRDRAGAGGRARSAGDGSTTGKRSTDKRSTGKQGTGGPAAGAKGGSKKQAKGRGDASDAQTAARRPEAPDEGQEPARARDYLRDAWAIALLVLAALSALGIYAQAAGVVGDFLDLLFRGLFGVLGFAAPVALAAGGLALLRDPRPGTPRIVIGLSLVTLGVSGLWHLAQGAPVWDAPTRELHAAAGWLGATVAVPLSRVAATGGTVVLLLPITVLGLLITTATPPRRLVRNAGAWIAERRARRAERREREALHADGADVPEGDGSETGDEAATTRVDADPARGRTWRDRLRRRSGPPLLDAQAEVDDPDEETATPEVAEAAEAETAPREAGRPTSADPEDEPASDTKLLQSELALHEPDKKPDGAAASGEADSGLATRIGPPPEAADYRLPDLARLRTGRAASGGKRERDEMTAALENTLAQFKVTAHVARISSGPTITRFELELGEGVRVGAVTKLADDIAYALATPEIRIVAPIPGKSAIGIEVPNRERGLITLGDVLRSPEAEAQHHPLSVGFGVDIAGNPVLVNLAQMPHILIAGATGSGKSVTMNGIVTSVLMRAAPTEARMILVDPKQVELNHYEGAPHLLTPVVTDPKRATEALGWTVDEMERRYERLALLGYRNIDQYNRAVRDGTVREPSGRARERDRADGGVWGAGTPDPEGAAEAGNPDAAAGASAAAGEGSAWEPMPYLLFVIDELADLMMVAPRDVESHIVRLAQKARAVGIHLVIATQRPSVDVITGLIKANVPSRAALAMATQADSRTILDQAGAEKLVGHGDMLFKPANASKPHRIQGAFVSEPEIEEVVHACADQHRPQHVEGIIRTGEDAEMADLTEGEASDNDLTRKAMELVVRSGLGSTSMLQRKLKVGFARAGRIMDELEELGVVGPSKGSKAREVLMTVDELEGRGSESRDAGSAASTSEPVDGAGDADQTGAESADGAHEGRHPTDPPDAQDEPGGASSRGWTGGDA</sequence>
<gene>
    <name evidence="10" type="ORF">ER308_17960</name>
</gene>
<feature type="compositionally biased region" description="Low complexity" evidence="7">
    <location>
        <begin position="50"/>
        <end position="59"/>
    </location>
</feature>
<dbReference type="GO" id="GO:0003677">
    <property type="term" value="F:DNA binding"/>
    <property type="evidence" value="ECO:0007669"/>
    <property type="project" value="UniProtKB-KW"/>
</dbReference>
<keyword evidence="3 6" id="KW-0067">ATP-binding</keyword>
<comment type="function">
    <text evidence="5">Essential cell division protein that coordinates cell division and chromosome segregation. The N-terminus is involved in assembly of the cell-division machinery. The C-terminus functions as a DNA motor that moves dsDNA in an ATP-dependent manner towards the dif recombination site, which is located within the replication terminus region. Required for activation of the Xer recombinase, allowing activation of chromosome unlinking by recombination.</text>
</comment>
<feature type="compositionally biased region" description="Gly residues" evidence="7">
    <location>
        <begin position="73"/>
        <end position="84"/>
    </location>
</feature>
<feature type="region of interest" description="Disordered" evidence="7">
    <location>
        <begin position="287"/>
        <end position="433"/>
    </location>
</feature>
<feature type="compositionally biased region" description="Acidic residues" evidence="7">
    <location>
        <begin position="298"/>
        <end position="309"/>
    </location>
</feature>
<feature type="compositionally biased region" description="Basic and acidic residues" evidence="7">
    <location>
        <begin position="672"/>
        <end position="689"/>
    </location>
</feature>
<dbReference type="PROSITE" id="PS50901">
    <property type="entry name" value="FTSK"/>
    <property type="match status" value="1"/>
</dbReference>
<feature type="domain" description="FtsK" evidence="9">
    <location>
        <begin position="562"/>
        <end position="802"/>
    </location>
</feature>
<dbReference type="PANTHER" id="PTHR22683:SF41">
    <property type="entry name" value="DNA TRANSLOCASE FTSK"/>
    <property type="match status" value="1"/>
</dbReference>
<evidence type="ECO:0000256" key="4">
    <source>
        <dbReference type="ARBA" id="ARBA00023125"/>
    </source>
</evidence>
<feature type="transmembrane region" description="Helical" evidence="8">
    <location>
        <begin position="239"/>
        <end position="260"/>
    </location>
</feature>
<protein>
    <submittedName>
        <fullName evidence="10">DNA translocase FtsK</fullName>
    </submittedName>
</protein>
<feature type="compositionally biased region" description="Acidic residues" evidence="7">
    <location>
        <begin position="343"/>
        <end position="353"/>
    </location>
</feature>
<proteinExistence type="inferred from homology"/>
<evidence type="ECO:0000256" key="3">
    <source>
        <dbReference type="ARBA" id="ARBA00022840"/>
    </source>
</evidence>
<evidence type="ECO:0000256" key="8">
    <source>
        <dbReference type="SAM" id="Phobius"/>
    </source>
</evidence>
<dbReference type="GO" id="GO:0005524">
    <property type="term" value="F:ATP binding"/>
    <property type="evidence" value="ECO:0007669"/>
    <property type="project" value="UniProtKB-UniRule"/>
</dbReference>
<evidence type="ECO:0000313" key="11">
    <source>
        <dbReference type="Proteomes" id="UP000291469"/>
    </source>
</evidence>
<feature type="compositionally biased region" description="Basic and acidic residues" evidence="7">
    <location>
        <begin position="394"/>
        <end position="403"/>
    </location>
</feature>
<feature type="compositionally biased region" description="Low complexity" evidence="7">
    <location>
        <begin position="354"/>
        <end position="364"/>
    </location>
</feature>
<comment type="similarity">
    <text evidence="1">Belongs to the FtsK/SpoIIIE/SftA family.</text>
</comment>
<feature type="compositionally biased region" description="Low complexity" evidence="7">
    <location>
        <begin position="404"/>
        <end position="416"/>
    </location>
</feature>
<evidence type="ECO:0000256" key="6">
    <source>
        <dbReference type="PROSITE-ProRule" id="PRU00289"/>
    </source>
</evidence>
<evidence type="ECO:0000256" key="5">
    <source>
        <dbReference type="ARBA" id="ARBA00024986"/>
    </source>
</evidence>
<evidence type="ECO:0000256" key="2">
    <source>
        <dbReference type="ARBA" id="ARBA00022741"/>
    </source>
</evidence>
<keyword evidence="8" id="KW-1133">Transmembrane helix</keyword>
<name>A0A411YJG7_9ACTN</name>
<dbReference type="AlphaFoldDB" id="A0A411YJG7"/>
<dbReference type="InterPro" id="IPR002543">
    <property type="entry name" value="FtsK_dom"/>
</dbReference>
<keyword evidence="2 6" id="KW-0547">Nucleotide-binding</keyword>
<evidence type="ECO:0000259" key="9">
    <source>
        <dbReference type="PROSITE" id="PS50901"/>
    </source>
</evidence>
<dbReference type="SMART" id="SM00843">
    <property type="entry name" value="Ftsk_gamma"/>
    <property type="match status" value="1"/>
</dbReference>
<dbReference type="EMBL" id="CP036402">
    <property type="protein sequence ID" value="QBI21269.1"/>
    <property type="molecule type" value="Genomic_DNA"/>
</dbReference>
<feature type="transmembrane region" description="Helical" evidence="8">
    <location>
        <begin position="125"/>
        <end position="143"/>
    </location>
</feature>
<dbReference type="InterPro" id="IPR018541">
    <property type="entry name" value="Ftsk_gamma"/>
</dbReference>
<dbReference type="Pfam" id="PF01580">
    <property type="entry name" value="FtsK_SpoIIIE"/>
    <property type="match status" value="1"/>
</dbReference>
<dbReference type="Pfam" id="PF09397">
    <property type="entry name" value="FtsK_gamma"/>
    <property type="match status" value="1"/>
</dbReference>
<dbReference type="OrthoDB" id="9807790at2"/>
<dbReference type="InterPro" id="IPR036390">
    <property type="entry name" value="WH_DNA-bd_sf"/>
</dbReference>
<dbReference type="Gene3D" id="1.10.10.10">
    <property type="entry name" value="Winged helix-like DNA-binding domain superfamily/Winged helix DNA-binding domain"/>
    <property type="match status" value="1"/>
</dbReference>
<feature type="compositionally biased region" description="Basic and acidic residues" evidence="7">
    <location>
        <begin position="104"/>
        <end position="116"/>
    </location>
</feature>
<dbReference type="SUPFAM" id="SSF52540">
    <property type="entry name" value="P-loop containing nucleoside triphosphate hydrolases"/>
    <property type="match status" value="1"/>
</dbReference>
<feature type="compositionally biased region" description="Basic and acidic residues" evidence="7">
    <location>
        <begin position="316"/>
        <end position="328"/>
    </location>
</feature>
<dbReference type="InterPro" id="IPR041027">
    <property type="entry name" value="FtsK_alpha"/>
</dbReference>
<dbReference type="Proteomes" id="UP000291469">
    <property type="component" value="Chromosome"/>
</dbReference>
<dbReference type="InterPro" id="IPR050206">
    <property type="entry name" value="FtsK/SpoIIIE/SftA"/>
</dbReference>
<feature type="region of interest" description="Disordered" evidence="7">
    <location>
        <begin position="672"/>
        <end position="715"/>
    </location>
</feature>
<feature type="transmembrane region" description="Helical" evidence="8">
    <location>
        <begin position="190"/>
        <end position="208"/>
    </location>
</feature>
<accession>A0A411YJG7</accession>
<evidence type="ECO:0000256" key="1">
    <source>
        <dbReference type="ARBA" id="ARBA00006474"/>
    </source>
</evidence>
<feature type="compositionally biased region" description="Basic and acidic residues" evidence="7">
    <location>
        <begin position="979"/>
        <end position="989"/>
    </location>
</feature>
<feature type="compositionally biased region" description="Low complexity" evidence="7">
    <location>
        <begin position="700"/>
        <end position="715"/>
    </location>
</feature>
<feature type="transmembrane region" description="Helical" evidence="8">
    <location>
        <begin position="155"/>
        <end position="178"/>
    </location>
</feature>
<evidence type="ECO:0000313" key="10">
    <source>
        <dbReference type="EMBL" id="QBI21269.1"/>
    </source>
</evidence>
<dbReference type="InterPro" id="IPR027417">
    <property type="entry name" value="P-loop_NTPase"/>
</dbReference>
<dbReference type="SUPFAM" id="SSF46785">
    <property type="entry name" value="Winged helix' DNA-binding domain"/>
    <property type="match status" value="1"/>
</dbReference>
<dbReference type="KEGG" id="erz:ER308_17960"/>
<keyword evidence="11" id="KW-1185">Reference proteome</keyword>
<organism evidence="10 11">
    <name type="scientific">Egibacter rhizosphaerae</name>
    <dbReference type="NCBI Taxonomy" id="1670831"/>
    <lineage>
        <taxon>Bacteria</taxon>
        <taxon>Bacillati</taxon>
        <taxon>Actinomycetota</taxon>
        <taxon>Nitriliruptoria</taxon>
        <taxon>Egibacterales</taxon>
        <taxon>Egibacteraceae</taxon>
        <taxon>Egibacter</taxon>
    </lineage>
</organism>
<keyword evidence="8" id="KW-0472">Membrane</keyword>
<dbReference type="PANTHER" id="PTHR22683">
    <property type="entry name" value="SPORULATION PROTEIN RELATED"/>
    <property type="match status" value="1"/>
</dbReference>
<feature type="binding site" evidence="6">
    <location>
        <begin position="579"/>
        <end position="586"/>
    </location>
    <ligand>
        <name>ATP</name>
        <dbReference type="ChEBI" id="CHEBI:30616"/>
    </ligand>
</feature>
<reference evidence="10 11" key="1">
    <citation type="submission" date="2019-01" db="EMBL/GenBank/DDBJ databases">
        <title>Egibacter rhizosphaerae EGI 80759T.</title>
        <authorList>
            <person name="Chen D.-D."/>
            <person name="Tian Y."/>
            <person name="Jiao J.-Y."/>
            <person name="Zhang X.-T."/>
            <person name="Zhang Y.-G."/>
            <person name="Zhang Y."/>
            <person name="Xiao M."/>
            <person name="Shu W.-S."/>
            <person name="Li W.-J."/>
        </authorList>
    </citation>
    <scope>NUCLEOTIDE SEQUENCE [LARGE SCALE GENOMIC DNA]</scope>
    <source>
        <strain evidence="10 11">EGI 80759</strain>
    </source>
</reference>
<dbReference type="Gene3D" id="3.40.50.300">
    <property type="entry name" value="P-loop containing nucleotide triphosphate hydrolases"/>
    <property type="match status" value="1"/>
</dbReference>
<feature type="region of interest" description="Disordered" evidence="7">
    <location>
        <begin position="1"/>
        <end position="116"/>
    </location>
</feature>
<dbReference type="InterPro" id="IPR036388">
    <property type="entry name" value="WH-like_DNA-bd_sf"/>
</dbReference>
<keyword evidence="8" id="KW-0812">Transmembrane</keyword>
<dbReference type="Gene3D" id="3.30.980.40">
    <property type="match status" value="1"/>
</dbReference>
<feature type="region of interest" description="Disordered" evidence="7">
    <location>
        <begin position="945"/>
        <end position="1010"/>
    </location>
</feature>
<feature type="compositionally biased region" description="Basic and acidic residues" evidence="7">
    <location>
        <begin position="287"/>
        <end position="296"/>
    </location>
</feature>